<name>A0AAU7ANU6_9ACTN</name>
<organism evidence="4">
    <name type="scientific">Paraconexibacter sp. AEG42_29</name>
    <dbReference type="NCBI Taxonomy" id="2997339"/>
    <lineage>
        <taxon>Bacteria</taxon>
        <taxon>Bacillati</taxon>
        <taxon>Actinomycetota</taxon>
        <taxon>Thermoleophilia</taxon>
        <taxon>Solirubrobacterales</taxon>
        <taxon>Paraconexibacteraceae</taxon>
        <taxon>Paraconexibacter</taxon>
    </lineage>
</organism>
<dbReference type="AlphaFoldDB" id="A0AAU7ANU6"/>
<evidence type="ECO:0008006" key="5">
    <source>
        <dbReference type="Google" id="ProtNLM"/>
    </source>
</evidence>
<dbReference type="EMBL" id="CP114014">
    <property type="protein sequence ID" value="XAY03312.1"/>
    <property type="molecule type" value="Genomic_DNA"/>
</dbReference>
<dbReference type="SUPFAM" id="SSF53448">
    <property type="entry name" value="Nucleotide-diphospho-sugar transferases"/>
    <property type="match status" value="1"/>
</dbReference>
<evidence type="ECO:0000256" key="1">
    <source>
        <dbReference type="ARBA" id="ARBA00006739"/>
    </source>
</evidence>
<dbReference type="KEGG" id="parq:DSM112329_00124"/>
<evidence type="ECO:0000256" key="3">
    <source>
        <dbReference type="ARBA" id="ARBA00022679"/>
    </source>
</evidence>
<dbReference type="RefSeq" id="WP_354699866.1">
    <property type="nucleotide sequence ID" value="NZ_CP114014.1"/>
</dbReference>
<dbReference type="GO" id="GO:0016757">
    <property type="term" value="F:glycosyltransferase activity"/>
    <property type="evidence" value="ECO:0007669"/>
    <property type="project" value="UniProtKB-KW"/>
</dbReference>
<keyword evidence="3" id="KW-0808">Transferase</keyword>
<dbReference type="CDD" id="cd06439">
    <property type="entry name" value="CESA_like_1"/>
    <property type="match status" value="1"/>
</dbReference>
<evidence type="ECO:0000313" key="4">
    <source>
        <dbReference type="EMBL" id="XAY03312.1"/>
    </source>
</evidence>
<comment type="similarity">
    <text evidence="1">Belongs to the glycosyltransferase 2 family.</text>
</comment>
<evidence type="ECO:0000256" key="2">
    <source>
        <dbReference type="ARBA" id="ARBA00022676"/>
    </source>
</evidence>
<sequence>MSARLARSSFWAATGGLVFGQLGYPAALRLLPRRPLAAAPRDAALPSVSLVIAAYKEQEVIAAKVANALALDYPRELLEVVVACDGSPDATAERARAAGADVVLELPRGGKIRAQDAAVARSSADVVAFGDANAQWAPDALRELVRPFADPEVAYVCGQVSFVNPDGAAGTNQEGLYWRYEMWLRAAESARWSVTAGNGAIYATRRTDYLVVDAVMGHDLSLPFNLVRRGRRAVYAPDAHASEKMVPSIEGEWQRKRRMMSHAWAIILRGGLLDPRGFPPPYLLMLVGHRWLRYAAPFLHLVVLATGARLAVRPGNSAGAGNRGGASVPRLAFAAHVALLAAAQAGGGAGRAGLIARYYTLTNASIAAGLHDHLRHGTAAGWDAPEGTR</sequence>
<protein>
    <recommendedName>
        <fullName evidence="5">Glycosyltransferase 2-like domain-containing protein</fullName>
    </recommendedName>
</protein>
<proteinExistence type="inferred from homology"/>
<accession>A0AAU7ANU6</accession>
<dbReference type="Gene3D" id="3.90.550.10">
    <property type="entry name" value="Spore Coat Polysaccharide Biosynthesis Protein SpsA, Chain A"/>
    <property type="match status" value="1"/>
</dbReference>
<dbReference type="InterPro" id="IPR029044">
    <property type="entry name" value="Nucleotide-diphossugar_trans"/>
</dbReference>
<reference evidence="4" key="1">
    <citation type="submission" date="2022-12" db="EMBL/GenBank/DDBJ databases">
        <title>Paraconexibacter alkalitolerans sp. nov. and Baekduia alba sp. nov., isolated from soil and emended description of the genera Paraconexibacter (Chun et al., 2020) and Baekduia (An et al., 2020).</title>
        <authorList>
            <person name="Vieira S."/>
            <person name="Huber K.J."/>
            <person name="Geppert A."/>
            <person name="Wolf J."/>
            <person name="Neumann-Schaal M."/>
            <person name="Muesken M."/>
            <person name="Overmann J."/>
        </authorList>
    </citation>
    <scope>NUCLEOTIDE SEQUENCE</scope>
    <source>
        <strain evidence="4">AEG42_29</strain>
    </source>
</reference>
<dbReference type="PANTHER" id="PTHR43630:SF1">
    <property type="entry name" value="POLY-BETA-1,6-N-ACETYL-D-GLUCOSAMINE SYNTHASE"/>
    <property type="match status" value="1"/>
</dbReference>
<gene>
    <name evidence="4" type="ORF">DSM112329_00124</name>
</gene>
<dbReference type="PANTHER" id="PTHR43630">
    <property type="entry name" value="POLY-BETA-1,6-N-ACETYL-D-GLUCOSAMINE SYNTHASE"/>
    <property type="match status" value="1"/>
</dbReference>
<dbReference type="Pfam" id="PF13641">
    <property type="entry name" value="Glyco_tranf_2_3"/>
    <property type="match status" value="1"/>
</dbReference>
<keyword evidence="2" id="KW-0328">Glycosyltransferase</keyword>